<dbReference type="Pfam" id="PF01381">
    <property type="entry name" value="HTH_3"/>
    <property type="match status" value="1"/>
</dbReference>
<evidence type="ECO:0000313" key="3">
    <source>
        <dbReference type="EMBL" id="CAB4124715.1"/>
    </source>
</evidence>
<dbReference type="SMART" id="SM00530">
    <property type="entry name" value="HTH_XRE"/>
    <property type="match status" value="1"/>
</dbReference>
<proteinExistence type="predicted"/>
<keyword evidence="1" id="KW-0175">Coiled coil</keyword>
<evidence type="ECO:0000256" key="1">
    <source>
        <dbReference type="SAM" id="Coils"/>
    </source>
</evidence>
<dbReference type="GO" id="GO:0003677">
    <property type="term" value="F:DNA binding"/>
    <property type="evidence" value="ECO:0007669"/>
    <property type="project" value="InterPro"/>
</dbReference>
<dbReference type="Gene3D" id="1.10.260.40">
    <property type="entry name" value="lambda repressor-like DNA-binding domains"/>
    <property type="match status" value="1"/>
</dbReference>
<evidence type="ECO:0000259" key="2">
    <source>
        <dbReference type="PROSITE" id="PS50943"/>
    </source>
</evidence>
<dbReference type="SUPFAM" id="SSF47413">
    <property type="entry name" value="lambda repressor-like DNA-binding domains"/>
    <property type="match status" value="1"/>
</dbReference>
<sequence length="423" mass="47153">MSFVGVTTNAKPLKIKKIATREDGSAHIETNRVVTTPLADLADVSKVKKFKSSKPVAESGSTRLSALIDPAAAEREDKIESALRRIAELEQQVLDNKKKNSIQQQIADSVSRNATSVTNIRLPAATIAAVDAQIDMRRESSRATMRRLREERLAEMSPAAREIYLKAQEESRKAHERTLAENPEAAAELEELRRKRSEEFRNTERSRALTRVTSNWFREKLTELSMSQRQLARELGLDPAAVSYMISGKRRVSIEEAKRISDVFGIPATEVMRQVGVQIDDDGVYVPIGAYTTDGCQVHTLDHGGMPNKILAPPDVGKRSFVIQDRSAGSPRDGWLMFTSSEAMPPDLALNRLALISIQGADTRNEGEEFPATEVLGIAMPAYNMGQYKILLAPELKKYLHDQFISHIRPILWIQPLSVNAKR</sequence>
<dbReference type="InterPro" id="IPR010982">
    <property type="entry name" value="Lambda_DNA-bd_dom_sf"/>
</dbReference>
<feature type="coiled-coil region" evidence="1">
    <location>
        <begin position="72"/>
        <end position="99"/>
    </location>
</feature>
<dbReference type="InterPro" id="IPR001387">
    <property type="entry name" value="Cro/C1-type_HTH"/>
</dbReference>
<organism evidence="3">
    <name type="scientific">uncultured Caudovirales phage</name>
    <dbReference type="NCBI Taxonomy" id="2100421"/>
    <lineage>
        <taxon>Viruses</taxon>
        <taxon>Duplodnaviria</taxon>
        <taxon>Heunggongvirae</taxon>
        <taxon>Uroviricota</taxon>
        <taxon>Caudoviricetes</taxon>
        <taxon>Peduoviridae</taxon>
        <taxon>Maltschvirus</taxon>
        <taxon>Maltschvirus maltsch</taxon>
    </lineage>
</organism>
<name>A0A6J5KUC2_9CAUD</name>
<feature type="domain" description="HTH cro/C1-type" evidence="2">
    <location>
        <begin position="217"/>
        <end position="271"/>
    </location>
</feature>
<accession>A0A6J5KUC2</accession>
<dbReference type="CDD" id="cd00093">
    <property type="entry name" value="HTH_XRE"/>
    <property type="match status" value="1"/>
</dbReference>
<protein>
    <submittedName>
        <fullName evidence="3">HTH_XRE domain containing protein</fullName>
    </submittedName>
</protein>
<gene>
    <name evidence="3" type="ORF">UFOVP65_25</name>
</gene>
<dbReference type="PROSITE" id="PS50943">
    <property type="entry name" value="HTH_CROC1"/>
    <property type="match status" value="1"/>
</dbReference>
<dbReference type="EMBL" id="LR796179">
    <property type="protein sequence ID" value="CAB4124715.1"/>
    <property type="molecule type" value="Genomic_DNA"/>
</dbReference>
<reference evidence="3" key="1">
    <citation type="submission" date="2020-04" db="EMBL/GenBank/DDBJ databases">
        <authorList>
            <person name="Chiriac C."/>
            <person name="Salcher M."/>
            <person name="Ghai R."/>
            <person name="Kavagutti S V."/>
        </authorList>
    </citation>
    <scope>NUCLEOTIDE SEQUENCE</scope>
</reference>